<dbReference type="GeneID" id="103356268"/>
<dbReference type="SUPFAM" id="SSF51445">
    <property type="entry name" value="(Trans)glycosidases"/>
    <property type="match status" value="4"/>
</dbReference>
<gene>
    <name evidence="10" type="primary">LOC103356268</name>
</gene>
<feature type="active site" description="Nucleophile" evidence="6">
    <location>
        <position position="221"/>
    </location>
</feature>
<name>A0A9Y4MS75_9TELE</name>
<dbReference type="GO" id="GO:0005104">
    <property type="term" value="F:fibroblast growth factor receptor binding"/>
    <property type="evidence" value="ECO:0007669"/>
    <property type="project" value="TreeGrafter"/>
</dbReference>
<dbReference type="PANTHER" id="PTHR10353:SF38">
    <property type="entry name" value="LACTASE_PHLORIZIN HYDROLASE"/>
    <property type="match status" value="1"/>
</dbReference>
<dbReference type="InterPro" id="IPR033132">
    <property type="entry name" value="GH_1_N_CS"/>
</dbReference>
<proteinExistence type="inferred from homology"/>
<dbReference type="Pfam" id="PF00232">
    <property type="entry name" value="Glyco_hydro_1"/>
    <property type="match status" value="6"/>
</dbReference>
<dbReference type="InterPro" id="IPR001360">
    <property type="entry name" value="Glyco_hydro_1"/>
</dbReference>
<dbReference type="GO" id="GO:0004553">
    <property type="term" value="F:hydrolase activity, hydrolyzing O-glycosyl compounds"/>
    <property type="evidence" value="ECO:0007669"/>
    <property type="project" value="InterPro"/>
</dbReference>
<evidence type="ECO:0000256" key="1">
    <source>
        <dbReference type="ARBA" id="ARBA00010838"/>
    </source>
</evidence>
<dbReference type="PRINTS" id="PR00131">
    <property type="entry name" value="GLHYDRLASE1"/>
</dbReference>
<dbReference type="InterPro" id="IPR018120">
    <property type="entry name" value="Glyco_hydro_1_AS"/>
</dbReference>
<evidence type="ECO:0000256" key="7">
    <source>
        <dbReference type="RuleBase" id="RU004468"/>
    </source>
</evidence>
<keyword evidence="5 7" id="KW-0326">Glycosidase</keyword>
<dbReference type="GO" id="GO:0008543">
    <property type="term" value="P:fibroblast growth factor receptor signaling pathway"/>
    <property type="evidence" value="ECO:0007669"/>
    <property type="project" value="TreeGrafter"/>
</dbReference>
<feature type="compositionally biased region" description="Low complexity" evidence="8">
    <location>
        <begin position="344"/>
        <end position="353"/>
    </location>
</feature>
<evidence type="ECO:0000313" key="9">
    <source>
        <dbReference type="Proteomes" id="UP000694891"/>
    </source>
</evidence>
<dbReference type="FunFam" id="3.20.20.80:FF:000013">
    <property type="entry name" value="lactase-phlorizin hydrolase"/>
    <property type="match status" value="3"/>
</dbReference>
<comment type="similarity">
    <text evidence="1">Belongs to the glycosyl hydrolase 1 family.</text>
</comment>
<evidence type="ECO:0000256" key="4">
    <source>
        <dbReference type="ARBA" id="ARBA00023180"/>
    </source>
</evidence>
<evidence type="ECO:0000256" key="5">
    <source>
        <dbReference type="ARBA" id="ARBA00023295"/>
    </source>
</evidence>
<dbReference type="RefSeq" id="XP_008278576.1">
    <property type="nucleotide sequence ID" value="XM_008280354.1"/>
</dbReference>
<dbReference type="GO" id="GO:0017134">
    <property type="term" value="F:fibroblast growth factor binding"/>
    <property type="evidence" value="ECO:0007669"/>
    <property type="project" value="TreeGrafter"/>
</dbReference>
<keyword evidence="9" id="KW-1185">Reference proteome</keyword>
<comment type="subunit">
    <text evidence="2">Homodimer.</text>
</comment>
<dbReference type="PROSITE" id="PS00572">
    <property type="entry name" value="GLYCOSYL_HYDROL_F1_1"/>
    <property type="match status" value="4"/>
</dbReference>
<evidence type="ECO:0000256" key="2">
    <source>
        <dbReference type="ARBA" id="ARBA00011738"/>
    </source>
</evidence>
<reference evidence="10" key="1">
    <citation type="submission" date="2025-08" db="UniProtKB">
        <authorList>
            <consortium name="RefSeq"/>
        </authorList>
    </citation>
    <scope>IDENTIFICATION</scope>
</reference>
<dbReference type="InterPro" id="IPR017853">
    <property type="entry name" value="GH"/>
</dbReference>
<sequence>MTTEQVMSLNGETSDKDTFDCSHPIPPGSAQYFEYLQSRGVTHFKVPLSWAQLLPSGLRSQPQQAVVNCYQTLMKQLHEVGLEPLVILHRSTVPDSLRSRYGGWESKELVEMFQQYAEFVFVEFGDLAKTWVTLSSLDELEEAELQNALNAHASVYRRYHQLFPERGDAQDYDSDRAAAVMADRTWLETGSNWLRITPFGFRKLLEFIKDEYGNPPIYVTENGVSEKGAVDLNDVPRQYYYENYINQGLKARVLDGADLRGYTAWSLMDNFEWAEGYAERFGLFFVNRSDPNLPRIPKVSASHYTSIIKCNGFKDPALGPHECLTPDDGGTPPTTPEVKPTDPPAAEITTTPTVTPPENPEVTPTPGDRLARVAFLGRQLSADDAEVSLYVLFSLSWSRIFPDGTPSSLNQKGVDYYNKLINSLIANKITPMVTLYHWDLPQALQNLGGWENENMINFFNDYCDFCFATFGDRVKLWMTINQPHSIAWLGYGLGQIPPNVKNPGTTPYIVAHNLIRAHAKAYHTYDDKYRTSQGGLVSIALNADWIEPKDANALRDVESADRTLQFQLGWFAHPIFKNGDYPDVMKWQVGNKSELQDLSGSRLPSFTEEEKNYIKGTADMFCINHYTTKVVTFAVGSTAVISHPTFRGIAFMYDRTWLESGSTWLQITPFGFRKILNFIKEEYGNPPVYVTENGISEKGAVDLNDDHRIYFYENYINAGLKAVVTDGVNVERFTVQSLMDGFEGNQGYNQRFGLHSVNFENPDRPRTPKQSAYFYSQVIQQNGFGVYKGDVSTGVKMPLPRRLPALPPSEVPSKSKVVWETFSHQSSFQRQSYHYGTFPEDFSWGVSSSAYQIEGGWNADGKGPSVWDTYTQTPGNTLADATGDVACDSYNRLDEDIYMLRALRVKSYRFSLSWSRIFPDGTRSSLNQKGVDYYNKLINSLIANKITPMVTLYHWDLPQALQTLGGWENENMINIFNDYCDFCFATFGDRVKLWMTINQPHSIAWLGYGLGQIPPNVKNPGTTPYIVAHNLIRAHAKAYHTYDDKYRTSQGGLVSIALNADWVEPKDVNVLREVVAADRALQFQLGWFAHPIFKNGDYPDAMKWQVGNKSDLQDLSESRLQESDSPATAIQNQRAVAWGLRRLLNWIKEEYGNPQIYVTENGVATTTEITVDDTDRVFFYKTYADEALKAQNLDGVNVKGYMATSLMDSFEWKSGYNFGFGLHHVDFNDPKRPRTVKYSGLFYSQVMKDNGFPLPDDEKTLYGEFPKDFYWSTASASYQIEGSWRAHGKGLSIWDKFAHTPLRVGNSDNGDIACDSYNKVDEDVEVLKKLKVSHYRFSVSWPRVLPDGTNKYINEDGLNYYHRLLDALKAANIKPQITLYHWDLPLELQKVGGWENETIVQRFRDYAEVLFSRLGDKVKFWITLNEPYIVANLGYGYGTFAPGVVNKQYNAAHNLIKAHAEAWHLYNEKYRATQSGVISITINSDWAEPRNPYKQEDVDAARRYLQFFIGWFAHPIFRGDYPEIMKTTIRERSLAAGLAKSRLPEFTPEEIARINGTHDYFGLNHYTTVLAYPYDLGNRQDYEGDRGTRQTSDRTWIGSGSFWLKITPFGFRRLLKFIKEEYGNPSVYVTENGISERGVVDLNDVFRVHYYETYINQGLKARLLDGVDLKAYTAWSLMDNFEWAAGFAEQFGLFFVNRSDPNLPRSPKNSALRYASIIKCNGFPDPALGPHECLIPDDGASDSSRIHVCISKECMVPKTAWV</sequence>
<accession>A0A9Y4MS75</accession>
<protein>
    <submittedName>
        <fullName evidence="10">Lactase-phlorizin hydrolase-like</fullName>
    </submittedName>
</protein>
<evidence type="ECO:0000256" key="3">
    <source>
        <dbReference type="ARBA" id="ARBA00022801"/>
    </source>
</evidence>
<keyword evidence="3 7" id="KW-0378">Hydrolase</keyword>
<dbReference type="Proteomes" id="UP000694891">
    <property type="component" value="Unplaced"/>
</dbReference>
<feature type="active site" description="Nucleophile" evidence="6">
    <location>
        <position position="1631"/>
    </location>
</feature>
<feature type="active site" description="Nucleophile" evidence="6">
    <location>
        <position position="692"/>
    </location>
</feature>
<feature type="region of interest" description="Disordered" evidence="8">
    <location>
        <begin position="323"/>
        <end position="367"/>
    </location>
</feature>
<evidence type="ECO:0000313" key="10">
    <source>
        <dbReference type="RefSeq" id="XP_008278576.1"/>
    </source>
</evidence>
<dbReference type="Gene3D" id="3.20.20.80">
    <property type="entry name" value="Glycosidases"/>
    <property type="match status" value="6"/>
</dbReference>
<organism evidence="9 10">
    <name type="scientific">Stegastes partitus</name>
    <name type="common">bicolor damselfish</name>
    <dbReference type="NCBI Taxonomy" id="144197"/>
    <lineage>
        <taxon>Eukaryota</taxon>
        <taxon>Metazoa</taxon>
        <taxon>Chordata</taxon>
        <taxon>Craniata</taxon>
        <taxon>Vertebrata</taxon>
        <taxon>Euteleostomi</taxon>
        <taxon>Actinopterygii</taxon>
        <taxon>Neopterygii</taxon>
        <taxon>Teleostei</taxon>
        <taxon>Neoteleostei</taxon>
        <taxon>Acanthomorphata</taxon>
        <taxon>Ovalentaria</taxon>
        <taxon>Pomacentridae</taxon>
        <taxon>Stegastes</taxon>
    </lineage>
</organism>
<evidence type="ECO:0000256" key="8">
    <source>
        <dbReference type="SAM" id="MobiDB-lite"/>
    </source>
</evidence>
<keyword evidence="4" id="KW-0325">Glycoprotein</keyword>
<feature type="active site" description="Nucleophile" evidence="6">
    <location>
        <position position="1160"/>
    </location>
</feature>
<dbReference type="PROSITE" id="PS00653">
    <property type="entry name" value="GLYCOSYL_HYDROL_F1_2"/>
    <property type="match status" value="2"/>
</dbReference>
<dbReference type="GO" id="GO:0005975">
    <property type="term" value="P:carbohydrate metabolic process"/>
    <property type="evidence" value="ECO:0007669"/>
    <property type="project" value="InterPro"/>
</dbReference>
<dbReference type="PANTHER" id="PTHR10353">
    <property type="entry name" value="GLYCOSYL HYDROLASE"/>
    <property type="match status" value="1"/>
</dbReference>
<evidence type="ECO:0000256" key="6">
    <source>
        <dbReference type="PROSITE-ProRule" id="PRU10055"/>
    </source>
</evidence>